<dbReference type="Proteomes" id="UP001153636">
    <property type="component" value="Chromosome 12"/>
</dbReference>
<dbReference type="Gene3D" id="1.25.40.10">
    <property type="entry name" value="Tetratricopeptide repeat domain"/>
    <property type="match status" value="1"/>
</dbReference>
<dbReference type="Pfam" id="PF08238">
    <property type="entry name" value="Sel1"/>
    <property type="match status" value="4"/>
</dbReference>
<dbReference type="SUPFAM" id="SSF81901">
    <property type="entry name" value="HCP-like"/>
    <property type="match status" value="1"/>
</dbReference>
<dbReference type="InterPro" id="IPR011990">
    <property type="entry name" value="TPR-like_helical_dom_sf"/>
</dbReference>
<dbReference type="EMBL" id="OV651824">
    <property type="protein sequence ID" value="CAH1102093.1"/>
    <property type="molecule type" value="Genomic_DNA"/>
</dbReference>
<gene>
    <name evidence="3" type="ORF">PSYICH_LOCUS3536</name>
</gene>
<evidence type="ECO:0008006" key="5">
    <source>
        <dbReference type="Google" id="ProtNLM"/>
    </source>
</evidence>
<keyword evidence="4" id="KW-1185">Reference proteome</keyword>
<dbReference type="GO" id="GO:0005758">
    <property type="term" value="C:mitochondrial intermembrane space"/>
    <property type="evidence" value="ECO:0007669"/>
    <property type="project" value="TreeGrafter"/>
</dbReference>
<organism evidence="3 4">
    <name type="scientific">Psylliodes chrysocephalus</name>
    <dbReference type="NCBI Taxonomy" id="3402493"/>
    <lineage>
        <taxon>Eukaryota</taxon>
        <taxon>Metazoa</taxon>
        <taxon>Ecdysozoa</taxon>
        <taxon>Arthropoda</taxon>
        <taxon>Hexapoda</taxon>
        <taxon>Insecta</taxon>
        <taxon>Pterygota</taxon>
        <taxon>Neoptera</taxon>
        <taxon>Endopterygota</taxon>
        <taxon>Coleoptera</taxon>
        <taxon>Polyphaga</taxon>
        <taxon>Cucujiformia</taxon>
        <taxon>Chrysomeloidea</taxon>
        <taxon>Chrysomelidae</taxon>
        <taxon>Galerucinae</taxon>
        <taxon>Alticini</taxon>
        <taxon>Psylliodes</taxon>
    </lineage>
</organism>
<protein>
    <recommendedName>
        <fullName evidence="5">Cytochrome c oxidase assembly factor 7 homolog</fullName>
    </recommendedName>
</protein>
<dbReference type="OrthoDB" id="272077at2759"/>
<reference evidence="3" key="1">
    <citation type="submission" date="2022-01" db="EMBL/GenBank/DDBJ databases">
        <authorList>
            <person name="King R."/>
        </authorList>
    </citation>
    <scope>NUCLEOTIDE SEQUENCE</scope>
</reference>
<sequence>MAYNFKSESEVKEYINNLGIEYRFGCYSEKKPEVCHLLADFLESIKKDFEKAGKVYKTNCDDYKYGKSCLKYGTYSLLGKGSKKSDFKVAYDYFEKGCNLGEPDCCLNQGLLLITKSEKPVIKQDIKKGMEILEKACKYENGNACYYLSGMYIVGVKKDNLPGTLTEKDYNPNDYQVAKDMRKAFDFALKGCNLGNMYSCANLSQMYAKGEGVEKSEQLADKYKTKALEMQKDVQSNQTLTFQEGLKPS</sequence>
<comment type="similarity">
    <text evidence="1">Belongs to the hcp beta-lactamase family.</text>
</comment>
<dbReference type="PANTHER" id="PTHR13891">
    <property type="entry name" value="CYTOCHROME C OXIDASE ASSEMBLY FACTOR 7"/>
    <property type="match status" value="1"/>
</dbReference>
<dbReference type="AlphaFoldDB" id="A0A9P0G6V5"/>
<evidence type="ECO:0000313" key="3">
    <source>
        <dbReference type="EMBL" id="CAH1102093.1"/>
    </source>
</evidence>
<keyword evidence="2" id="KW-0677">Repeat</keyword>
<proteinExistence type="inferred from homology"/>
<evidence type="ECO:0000256" key="2">
    <source>
        <dbReference type="ARBA" id="ARBA00022737"/>
    </source>
</evidence>
<dbReference type="InterPro" id="IPR040239">
    <property type="entry name" value="HcpB-like"/>
</dbReference>
<dbReference type="PANTHER" id="PTHR13891:SF1">
    <property type="entry name" value="CYTOCHROME C OXIDASE ASSEMBLY FACTOR 7"/>
    <property type="match status" value="1"/>
</dbReference>
<evidence type="ECO:0000313" key="4">
    <source>
        <dbReference type="Proteomes" id="UP001153636"/>
    </source>
</evidence>
<name>A0A9P0G6V5_9CUCU</name>
<dbReference type="SMART" id="SM00671">
    <property type="entry name" value="SEL1"/>
    <property type="match status" value="4"/>
</dbReference>
<evidence type="ECO:0000256" key="1">
    <source>
        <dbReference type="ARBA" id="ARBA00008486"/>
    </source>
</evidence>
<dbReference type="InterPro" id="IPR006597">
    <property type="entry name" value="Sel1-like"/>
</dbReference>
<accession>A0A9P0G6V5</accession>